<sequence length="71" mass="7627">MCSFLAALSAVSRSSRIAAVCRFHSSFRCSASCHSASSSSGVCSTIPARLTSFEASTSSRRKCRTAFIWVR</sequence>
<protein>
    <submittedName>
        <fullName evidence="1">Putative secreted peptide</fullName>
    </submittedName>
</protein>
<accession>A0A2M3ZU93</accession>
<name>A0A2M3ZU93_9DIPT</name>
<proteinExistence type="predicted"/>
<reference evidence="1" key="1">
    <citation type="submission" date="2018-01" db="EMBL/GenBank/DDBJ databases">
        <title>An insight into the sialome of Amazonian anophelines.</title>
        <authorList>
            <person name="Ribeiro J.M."/>
            <person name="Scarpassa V."/>
            <person name="Calvo E."/>
        </authorList>
    </citation>
    <scope>NUCLEOTIDE SEQUENCE</scope>
    <source>
        <tissue evidence="1">Salivary glands</tissue>
    </source>
</reference>
<evidence type="ECO:0000313" key="1">
    <source>
        <dbReference type="EMBL" id="MBW32010.1"/>
    </source>
</evidence>
<dbReference type="AlphaFoldDB" id="A0A2M3ZU93"/>
<dbReference type="EMBL" id="GGFM01011259">
    <property type="protein sequence ID" value="MBW32010.1"/>
    <property type="molecule type" value="Transcribed_RNA"/>
</dbReference>
<organism evidence="1">
    <name type="scientific">Anopheles braziliensis</name>
    <dbReference type="NCBI Taxonomy" id="58242"/>
    <lineage>
        <taxon>Eukaryota</taxon>
        <taxon>Metazoa</taxon>
        <taxon>Ecdysozoa</taxon>
        <taxon>Arthropoda</taxon>
        <taxon>Hexapoda</taxon>
        <taxon>Insecta</taxon>
        <taxon>Pterygota</taxon>
        <taxon>Neoptera</taxon>
        <taxon>Endopterygota</taxon>
        <taxon>Diptera</taxon>
        <taxon>Nematocera</taxon>
        <taxon>Culicoidea</taxon>
        <taxon>Culicidae</taxon>
        <taxon>Anophelinae</taxon>
        <taxon>Anopheles</taxon>
    </lineage>
</organism>